<comment type="subcellular location">
    <subcellularLocation>
        <location evidence="1">Cytoplasm</location>
    </subcellularLocation>
</comment>
<dbReference type="GO" id="GO:0050660">
    <property type="term" value="F:flavin adenine dinucleotide binding"/>
    <property type="evidence" value="ECO:0007669"/>
    <property type="project" value="InterPro"/>
</dbReference>
<dbReference type="PIRSF" id="PIRSF016578">
    <property type="entry name" value="HsaA"/>
    <property type="match status" value="1"/>
</dbReference>
<accession>A0A7K3LTR8</accession>
<dbReference type="Gene3D" id="1.20.140.10">
    <property type="entry name" value="Butyryl-CoA Dehydrogenase, subunit A, domain 3"/>
    <property type="match status" value="1"/>
</dbReference>
<evidence type="ECO:0000256" key="5">
    <source>
        <dbReference type="ARBA" id="ARBA00023002"/>
    </source>
</evidence>
<evidence type="ECO:0000259" key="15">
    <source>
        <dbReference type="Pfam" id="PF08028"/>
    </source>
</evidence>
<evidence type="ECO:0000256" key="1">
    <source>
        <dbReference type="ARBA" id="ARBA00004496"/>
    </source>
</evidence>
<reference evidence="16 17" key="1">
    <citation type="submission" date="2020-01" db="EMBL/GenBank/DDBJ databases">
        <title>Investigation of new actinobacteria for the biodesulphurisation of diesel fuel.</title>
        <authorList>
            <person name="Athi Narayanan S.M."/>
        </authorList>
    </citation>
    <scope>NUCLEOTIDE SEQUENCE [LARGE SCALE GENOMIC DNA]</scope>
    <source>
        <strain evidence="16 17">213E</strain>
    </source>
</reference>
<dbReference type="SUPFAM" id="SSF56645">
    <property type="entry name" value="Acyl-CoA dehydrogenase NM domain-like"/>
    <property type="match status" value="1"/>
</dbReference>
<comment type="catalytic activity">
    <reaction evidence="12">
        <text>dibenzothiophene 5-oxide + FMNH2 + O2 = dibenzothiophene 5,5-dioxide + FMN + H2O + H(+)</text>
        <dbReference type="Rhea" id="RHEA:49080"/>
        <dbReference type="ChEBI" id="CHEBI:15377"/>
        <dbReference type="ChEBI" id="CHEBI:15378"/>
        <dbReference type="ChEBI" id="CHEBI:15379"/>
        <dbReference type="ChEBI" id="CHEBI:23683"/>
        <dbReference type="ChEBI" id="CHEBI:57618"/>
        <dbReference type="ChEBI" id="CHEBI:58210"/>
        <dbReference type="ChEBI" id="CHEBI:90356"/>
    </reaction>
</comment>
<dbReference type="GO" id="GO:0005737">
    <property type="term" value="C:cytoplasm"/>
    <property type="evidence" value="ECO:0007669"/>
    <property type="project" value="UniProtKB-SubCell"/>
</dbReference>
<evidence type="ECO:0000256" key="7">
    <source>
        <dbReference type="ARBA" id="ARBA00034307"/>
    </source>
</evidence>
<evidence type="ECO:0000256" key="13">
    <source>
        <dbReference type="ARBA" id="ARBA00049456"/>
    </source>
</evidence>
<dbReference type="GO" id="GO:0006552">
    <property type="term" value="P:L-leucine catabolic process"/>
    <property type="evidence" value="ECO:0007669"/>
    <property type="project" value="TreeGrafter"/>
</dbReference>
<keyword evidence="17" id="KW-1185">Reference proteome</keyword>
<dbReference type="InterPro" id="IPR009100">
    <property type="entry name" value="AcylCoA_DH/oxidase_NM_dom_sf"/>
</dbReference>
<evidence type="ECO:0000259" key="14">
    <source>
        <dbReference type="Pfam" id="PF02770"/>
    </source>
</evidence>
<feature type="domain" description="Acyl-CoA oxidase/dehydrogenase middle" evidence="14">
    <location>
        <begin position="132"/>
        <end position="206"/>
    </location>
</feature>
<dbReference type="AlphaFoldDB" id="A0A7K3LTR8"/>
<evidence type="ECO:0000256" key="11">
    <source>
        <dbReference type="ARBA" id="ARBA00047859"/>
    </source>
</evidence>
<dbReference type="InterPro" id="IPR046373">
    <property type="entry name" value="Acyl-CoA_Oxase/DH_mid-dom_sf"/>
</dbReference>
<keyword evidence="5" id="KW-0560">Oxidoreductase</keyword>
<evidence type="ECO:0000256" key="9">
    <source>
        <dbReference type="ARBA" id="ARBA00034328"/>
    </source>
</evidence>
<keyword evidence="4" id="KW-0547">Nucleotide-binding</keyword>
<dbReference type="EMBL" id="JAADZU010000052">
    <property type="protein sequence ID" value="NDK90957.1"/>
    <property type="molecule type" value="Genomic_DNA"/>
</dbReference>
<comment type="catalytic activity">
    <reaction evidence="11">
        <text>dibenzothiophene + FMNH2 + O2 = dibenzothiophene 5-oxide + FMN + H2O + H(+)</text>
        <dbReference type="Rhea" id="RHEA:49076"/>
        <dbReference type="ChEBI" id="CHEBI:15377"/>
        <dbReference type="ChEBI" id="CHEBI:15378"/>
        <dbReference type="ChEBI" id="CHEBI:15379"/>
        <dbReference type="ChEBI" id="CHEBI:23681"/>
        <dbReference type="ChEBI" id="CHEBI:23683"/>
        <dbReference type="ChEBI" id="CHEBI:57618"/>
        <dbReference type="ChEBI" id="CHEBI:58210"/>
    </reaction>
</comment>
<dbReference type="PANTHER" id="PTHR43884:SF12">
    <property type="entry name" value="ISOVALERYL-COA DEHYDROGENASE, MITOCHONDRIAL-RELATED"/>
    <property type="match status" value="1"/>
</dbReference>
<dbReference type="Pfam" id="PF08028">
    <property type="entry name" value="Acyl-CoA_dh_2"/>
    <property type="match status" value="1"/>
</dbReference>
<evidence type="ECO:0000313" key="17">
    <source>
        <dbReference type="Proteomes" id="UP000466307"/>
    </source>
</evidence>
<gene>
    <name evidence="16" type="ORF">GYA93_15395</name>
</gene>
<comment type="pathway">
    <text evidence="7">Sulfur metabolism; dibenzothiophene degradation.</text>
</comment>
<sequence>MTSLSAVPTRDRFADVLAQIADGAVDRELGNINPFDQVRLAAQAGYGRLRLPAELGGANLSLRDLFSAVIDLAEADPTVAHIYRTHFWLTEEFRNLGTPNAQRFLQLIADGKVFGNATSERGPKPAGDFEFTTTLTPDGDHYRLNGEKFYTTGTLFSDYVSVWTAKGTTLTSIVIPTDRTGVDILDDWDGFGQRRTGSGTTRFTDVVVTDDDILRVLPLDETPPQSTQGSFVQLYLHAIIAGILRSVVTDATALVEGRARNFSHATSPRPVDDPSLQQVVGELASLAYVTEAAVLYAAETLDAATESAVDGVQDPALAQAAALATSKVKVVVDEIGTRAATLLFEAGGASASSRDKDLDRHWRNIRTITLHNPARLKAQAIGANLLTGQQLPANGYF</sequence>
<comment type="caution">
    <text evidence="16">The sequence shown here is derived from an EMBL/GenBank/DDBJ whole genome shotgun (WGS) entry which is preliminary data.</text>
</comment>
<dbReference type="Pfam" id="PF02770">
    <property type="entry name" value="Acyl-CoA_dh_M"/>
    <property type="match status" value="1"/>
</dbReference>
<name>A0A7K3LTR8_9ACTN</name>
<organism evidence="16 17">
    <name type="scientific">Gordonia desulfuricans</name>
    <dbReference type="NCBI Taxonomy" id="89051"/>
    <lineage>
        <taxon>Bacteria</taxon>
        <taxon>Bacillati</taxon>
        <taxon>Actinomycetota</taxon>
        <taxon>Actinomycetes</taxon>
        <taxon>Mycobacteriales</taxon>
        <taxon>Gordoniaceae</taxon>
        <taxon>Gordonia</taxon>
    </lineage>
</organism>
<evidence type="ECO:0000256" key="4">
    <source>
        <dbReference type="ARBA" id="ARBA00022741"/>
    </source>
</evidence>
<keyword evidence="6" id="KW-0503">Monooxygenase</keyword>
<evidence type="ECO:0000256" key="3">
    <source>
        <dbReference type="ARBA" id="ARBA00022643"/>
    </source>
</evidence>
<evidence type="ECO:0000256" key="8">
    <source>
        <dbReference type="ARBA" id="ARBA00034317"/>
    </source>
</evidence>
<dbReference type="SUPFAM" id="SSF47203">
    <property type="entry name" value="Acyl-CoA dehydrogenase C-terminal domain-like"/>
    <property type="match status" value="1"/>
</dbReference>
<evidence type="ECO:0000256" key="6">
    <source>
        <dbReference type="ARBA" id="ARBA00023033"/>
    </source>
</evidence>
<dbReference type="GO" id="GO:0004497">
    <property type="term" value="F:monooxygenase activity"/>
    <property type="evidence" value="ECO:0007669"/>
    <property type="project" value="UniProtKB-KW"/>
</dbReference>
<keyword evidence="2" id="KW-0285">Flavoprotein</keyword>
<evidence type="ECO:0000256" key="12">
    <source>
        <dbReference type="ARBA" id="ARBA00048445"/>
    </source>
</evidence>
<proteinExistence type="inferred from homology"/>
<dbReference type="GO" id="GO:0008470">
    <property type="term" value="F:3-methylbutanoyl-CoA dehydrogenase activity"/>
    <property type="evidence" value="ECO:0007669"/>
    <property type="project" value="TreeGrafter"/>
</dbReference>
<keyword evidence="3" id="KW-0288">FMN</keyword>
<dbReference type="RefSeq" id="WP_059039294.1">
    <property type="nucleotide sequence ID" value="NZ_JAADZU010000052.1"/>
</dbReference>
<dbReference type="InterPro" id="IPR013107">
    <property type="entry name" value="Acyl-CoA_DH_C"/>
</dbReference>
<dbReference type="InterPro" id="IPR037069">
    <property type="entry name" value="AcylCoA_DH/ox_N_sf"/>
</dbReference>
<dbReference type="EC" id="1.14.14.21" evidence="9"/>
<dbReference type="Gene3D" id="2.40.110.10">
    <property type="entry name" value="Butyryl-CoA Dehydrogenase, subunit A, domain 2"/>
    <property type="match status" value="1"/>
</dbReference>
<dbReference type="InterPro" id="IPR006091">
    <property type="entry name" value="Acyl-CoA_Oxase/DH_mid-dom"/>
</dbReference>
<dbReference type="Gene3D" id="1.10.540.10">
    <property type="entry name" value="Acyl-CoA dehydrogenase/oxidase, N-terminal domain"/>
    <property type="match status" value="1"/>
</dbReference>
<protein>
    <recommendedName>
        <fullName evidence="10">Dibenzothiophene monooxygenase</fullName>
        <ecNumber evidence="9">1.14.14.21</ecNumber>
    </recommendedName>
</protein>
<dbReference type="Proteomes" id="UP000466307">
    <property type="component" value="Unassembled WGS sequence"/>
</dbReference>
<comment type="similarity">
    <text evidence="8">Belongs to the DszC flavin monooxygenase family.</text>
</comment>
<evidence type="ECO:0000256" key="10">
    <source>
        <dbReference type="ARBA" id="ARBA00034345"/>
    </source>
</evidence>
<dbReference type="InterPro" id="IPR036250">
    <property type="entry name" value="AcylCo_DH-like_C"/>
</dbReference>
<comment type="catalytic activity">
    <reaction evidence="13">
        <text>dibenzothiophene + 2 FMNH2 + 2 O2 = dibenzothiophene 5,5-dioxide + 2 FMN + 2 H2O + 2 H(+)</text>
        <dbReference type="Rhea" id="RHEA:49072"/>
        <dbReference type="ChEBI" id="CHEBI:15377"/>
        <dbReference type="ChEBI" id="CHEBI:15378"/>
        <dbReference type="ChEBI" id="CHEBI:15379"/>
        <dbReference type="ChEBI" id="CHEBI:23681"/>
        <dbReference type="ChEBI" id="CHEBI:57618"/>
        <dbReference type="ChEBI" id="CHEBI:58210"/>
        <dbReference type="ChEBI" id="CHEBI:90356"/>
        <dbReference type="EC" id="1.14.14.21"/>
    </reaction>
</comment>
<evidence type="ECO:0000256" key="2">
    <source>
        <dbReference type="ARBA" id="ARBA00022630"/>
    </source>
</evidence>
<feature type="domain" description="Acyl-CoA dehydrogenase C-terminal" evidence="15">
    <location>
        <begin position="238"/>
        <end position="372"/>
    </location>
</feature>
<dbReference type="PANTHER" id="PTHR43884">
    <property type="entry name" value="ACYL-COA DEHYDROGENASE"/>
    <property type="match status" value="1"/>
</dbReference>
<evidence type="ECO:0000313" key="16">
    <source>
        <dbReference type="EMBL" id="NDK90957.1"/>
    </source>
</evidence>